<dbReference type="InterPro" id="IPR019945">
    <property type="entry name" value="F420_G6P_DH-rel"/>
</dbReference>
<dbReference type="NCBIfam" id="TIGR03557">
    <property type="entry name" value="F420_G6P_family"/>
    <property type="match status" value="1"/>
</dbReference>
<dbReference type="Gene3D" id="3.20.20.30">
    <property type="entry name" value="Luciferase-like domain"/>
    <property type="match status" value="1"/>
</dbReference>
<proteinExistence type="predicted"/>
<sequence length="328" mass="36136">MTRFAYFCGHEQFQPEVLVRHAVLAEEAGFDMVMVSEHFHPWVDDLGASGFAFSTIAAMAQATTTIGFSTWVTTPLWRYHPAVVAQAAATLDRISGGRFSLGVGTGENLNEGPLGYDFPKYAERASRMSEALEIMRRLLDGEKLTFDGEWYSTDRAKLYSPPIHVLPIYMAALGPKSAALAGRKAEGVITSVKDPANTFEKVIDPARRAAREAGRTPPMILASRWSVRASNVDDAWRALGAWRGLRAPGRLEAVDPMELRIRADQISRDEILSMYSIVDGPDDYLDVYTPLITDVHADVVTIQTTSCDQEATIAMIGSEVLPRLRELG</sequence>
<dbReference type="CDD" id="cd01097">
    <property type="entry name" value="Tetrahydromethanopterin_reductase"/>
    <property type="match status" value="1"/>
</dbReference>
<organism evidence="3">
    <name type="scientific">hydrothermal vent metagenome</name>
    <dbReference type="NCBI Taxonomy" id="652676"/>
    <lineage>
        <taxon>unclassified sequences</taxon>
        <taxon>metagenomes</taxon>
        <taxon>ecological metagenomes</taxon>
    </lineage>
</organism>
<gene>
    <name evidence="3" type="ORF">MNBD_ACTINO01-493</name>
</gene>
<dbReference type="InterPro" id="IPR050564">
    <property type="entry name" value="F420-G6PD/mer"/>
</dbReference>
<evidence type="ECO:0000313" key="3">
    <source>
        <dbReference type="EMBL" id="VAV94137.1"/>
    </source>
</evidence>
<name>A0A3B0RPW0_9ZZZZ</name>
<accession>A0A3B0RPW0</accession>
<dbReference type="InterPro" id="IPR011251">
    <property type="entry name" value="Luciferase-like_dom"/>
</dbReference>
<dbReference type="GO" id="GO:0016705">
    <property type="term" value="F:oxidoreductase activity, acting on paired donors, with incorporation or reduction of molecular oxygen"/>
    <property type="evidence" value="ECO:0007669"/>
    <property type="project" value="InterPro"/>
</dbReference>
<dbReference type="PANTHER" id="PTHR43244">
    <property type="match status" value="1"/>
</dbReference>
<dbReference type="Pfam" id="PF00296">
    <property type="entry name" value="Bac_luciferase"/>
    <property type="match status" value="1"/>
</dbReference>
<dbReference type="AlphaFoldDB" id="A0A3B0RPW0"/>
<dbReference type="EMBL" id="UOEI01000117">
    <property type="protein sequence ID" value="VAV94137.1"/>
    <property type="molecule type" value="Genomic_DNA"/>
</dbReference>
<keyword evidence="1" id="KW-0560">Oxidoreductase</keyword>
<dbReference type="InterPro" id="IPR036661">
    <property type="entry name" value="Luciferase-like_sf"/>
</dbReference>
<evidence type="ECO:0000259" key="2">
    <source>
        <dbReference type="Pfam" id="PF00296"/>
    </source>
</evidence>
<reference evidence="3" key="1">
    <citation type="submission" date="2018-06" db="EMBL/GenBank/DDBJ databases">
        <authorList>
            <person name="Zhirakovskaya E."/>
        </authorList>
    </citation>
    <scope>NUCLEOTIDE SEQUENCE</scope>
</reference>
<dbReference type="PANTHER" id="PTHR43244:SF1">
    <property type="entry name" value="5,10-METHYLENETETRAHYDROMETHANOPTERIN REDUCTASE"/>
    <property type="match status" value="1"/>
</dbReference>
<evidence type="ECO:0000256" key="1">
    <source>
        <dbReference type="ARBA" id="ARBA00023002"/>
    </source>
</evidence>
<protein>
    <recommendedName>
        <fullName evidence="2">Luciferase-like domain-containing protein</fullName>
    </recommendedName>
</protein>
<dbReference type="SUPFAM" id="SSF51679">
    <property type="entry name" value="Bacterial luciferase-like"/>
    <property type="match status" value="1"/>
</dbReference>
<feature type="domain" description="Luciferase-like" evidence="2">
    <location>
        <begin position="4"/>
        <end position="243"/>
    </location>
</feature>